<evidence type="ECO:0000256" key="1">
    <source>
        <dbReference type="ARBA" id="ARBA00023015"/>
    </source>
</evidence>
<dbReference type="SMART" id="SM00342">
    <property type="entry name" value="HTH_ARAC"/>
    <property type="match status" value="1"/>
</dbReference>
<feature type="domain" description="HTH araC/xylS-type" evidence="3">
    <location>
        <begin position="207"/>
        <end position="304"/>
    </location>
</feature>
<organism evidence="4 5">
    <name type="scientific">Oleiphilus messinensis</name>
    <dbReference type="NCBI Taxonomy" id="141451"/>
    <lineage>
        <taxon>Bacteria</taxon>
        <taxon>Pseudomonadati</taxon>
        <taxon>Pseudomonadota</taxon>
        <taxon>Gammaproteobacteria</taxon>
        <taxon>Oceanospirillales</taxon>
        <taxon>Oleiphilaceae</taxon>
        <taxon>Oleiphilus</taxon>
    </lineage>
</organism>
<dbReference type="Proteomes" id="UP000196027">
    <property type="component" value="Chromosome"/>
</dbReference>
<proteinExistence type="predicted"/>
<dbReference type="SUPFAM" id="SSF46689">
    <property type="entry name" value="Homeodomain-like"/>
    <property type="match status" value="1"/>
</dbReference>
<gene>
    <name evidence="4" type="ORF">OLMES_2866</name>
</gene>
<keyword evidence="5" id="KW-1185">Reference proteome</keyword>
<dbReference type="AlphaFoldDB" id="A0A1Y0IBZ2"/>
<keyword evidence="1" id="KW-0805">Transcription regulation</keyword>
<dbReference type="EMBL" id="CP021425">
    <property type="protein sequence ID" value="ARU56914.1"/>
    <property type="molecule type" value="Genomic_DNA"/>
</dbReference>
<dbReference type="RefSeq" id="WP_087461864.1">
    <property type="nucleotide sequence ID" value="NZ_CP021425.1"/>
</dbReference>
<sequence>MIDEVKFSNLTPVEYDKGLENFNLVTTPLDKNVKIDVQIIGSSTGASLISRYNSGSVLEEFQAPKDIFGLELPCYDKHSINTYVNHPEGHNQSFIISQGEYARWEIPDQATYQCIVMDTSCLSNLITPIEQEWLYHNRSTIKRRDFESTELFALSRYLKYIKGDTSRFEPNHISNILDSSTISLISKIQDNYSGIQPTINTRQKILNRSLDYISSQYMNNISVAEIACYSNTTTRNLQLVYKQRFGCSPMSVLKHYRYRQLAKELQQYSTVREAASRAGLHHMGRLNQEFESILSLKVNEMASRLSKINKLWINSN</sequence>
<evidence type="ECO:0000313" key="5">
    <source>
        <dbReference type="Proteomes" id="UP000196027"/>
    </source>
</evidence>
<accession>A0A1Y0IBZ2</accession>
<evidence type="ECO:0000313" key="4">
    <source>
        <dbReference type="EMBL" id="ARU56914.1"/>
    </source>
</evidence>
<dbReference type="KEGG" id="ome:OLMES_2866"/>
<dbReference type="GO" id="GO:0003700">
    <property type="term" value="F:DNA-binding transcription factor activity"/>
    <property type="evidence" value="ECO:0007669"/>
    <property type="project" value="InterPro"/>
</dbReference>
<dbReference type="Gene3D" id="1.10.10.60">
    <property type="entry name" value="Homeodomain-like"/>
    <property type="match status" value="1"/>
</dbReference>
<dbReference type="InterPro" id="IPR018060">
    <property type="entry name" value="HTH_AraC"/>
</dbReference>
<dbReference type="InterPro" id="IPR009057">
    <property type="entry name" value="Homeodomain-like_sf"/>
</dbReference>
<name>A0A1Y0IBZ2_9GAMM</name>
<dbReference type="GO" id="GO:0043565">
    <property type="term" value="F:sequence-specific DNA binding"/>
    <property type="evidence" value="ECO:0007669"/>
    <property type="project" value="InterPro"/>
</dbReference>
<keyword evidence="2" id="KW-0804">Transcription</keyword>
<dbReference type="PROSITE" id="PS01124">
    <property type="entry name" value="HTH_ARAC_FAMILY_2"/>
    <property type="match status" value="1"/>
</dbReference>
<dbReference type="OrthoDB" id="6003540at2"/>
<evidence type="ECO:0000259" key="3">
    <source>
        <dbReference type="PROSITE" id="PS01124"/>
    </source>
</evidence>
<evidence type="ECO:0000256" key="2">
    <source>
        <dbReference type="ARBA" id="ARBA00023163"/>
    </source>
</evidence>
<protein>
    <recommendedName>
        <fullName evidence="3">HTH araC/xylS-type domain-containing protein</fullName>
    </recommendedName>
</protein>
<reference evidence="4 5" key="1">
    <citation type="submission" date="2017-05" db="EMBL/GenBank/DDBJ databases">
        <title>Genomic insights into alkan degradation activity of Oleiphilus messinensis.</title>
        <authorList>
            <person name="Kozyavkin S.A."/>
            <person name="Slesarev A.I."/>
            <person name="Golyshin P.N."/>
            <person name="Korzhenkov A."/>
            <person name="Golyshina O.N."/>
            <person name="Toshchakov S.V."/>
        </authorList>
    </citation>
    <scope>NUCLEOTIDE SEQUENCE [LARGE SCALE GENOMIC DNA]</scope>
    <source>
        <strain evidence="4 5">ME102</strain>
    </source>
</reference>